<dbReference type="InterPro" id="IPR033704">
    <property type="entry name" value="dUTPase_trimeric"/>
</dbReference>
<organism evidence="6 7">
    <name type="scientific">Plodia interpunctella granulovirus</name>
    <dbReference type="NCBI Taxonomy" id="262175"/>
    <lineage>
        <taxon>Viruses</taxon>
        <taxon>Viruses incertae sedis</taxon>
        <taxon>Naldaviricetes</taxon>
        <taxon>Lefavirales</taxon>
        <taxon>Baculoviridae</taxon>
        <taxon>Betabaculovirus</taxon>
        <taxon>Betabaculovirus plinterpunctellae</taxon>
    </lineage>
</organism>
<dbReference type="PANTHER" id="PTHR11241">
    <property type="entry name" value="DEOXYURIDINE 5'-TRIPHOSPHATE NUCLEOTIDOHYDROLASE"/>
    <property type="match status" value="1"/>
</dbReference>
<dbReference type="EMBL" id="KX151395">
    <property type="protein sequence ID" value="APO13893.1"/>
    <property type="molecule type" value="Genomic_DNA"/>
</dbReference>
<dbReference type="RefSeq" id="YP_009330141.1">
    <property type="nucleotide sequence ID" value="NC_032255.1"/>
</dbReference>
<evidence type="ECO:0000313" key="6">
    <source>
        <dbReference type="EMBL" id="APO13893.1"/>
    </source>
</evidence>
<evidence type="ECO:0000256" key="1">
    <source>
        <dbReference type="ARBA" id="ARBA00006581"/>
    </source>
</evidence>
<evidence type="ECO:0000256" key="4">
    <source>
        <dbReference type="ARBA" id="ARBA00023080"/>
    </source>
</evidence>
<name>A0A1L5JGH1_9BBAC</name>
<sequence>MNQMKITLLGPHGRLPTRATPDSAGLDVYATESFVLRPMERRMIDLEFAIELDRSSYAQVAPRSGLAVKYGLTVLAGVIDSDYRGSVRVVLMNLGSEPYSCAMHDKIAQLIVVPCALPVPYLGRDLSVTARGTKGFGSSGK</sequence>
<keyword evidence="4" id="KW-0546">Nucleotide metabolism</keyword>
<dbReference type="Proteomes" id="UP000204293">
    <property type="component" value="Segment"/>
</dbReference>
<dbReference type="Gene3D" id="2.70.40.10">
    <property type="match status" value="1"/>
</dbReference>
<keyword evidence="3" id="KW-0378">Hydrolase</keyword>
<dbReference type="PANTHER" id="PTHR11241:SF0">
    <property type="entry name" value="DEOXYURIDINE 5'-TRIPHOSPHATE NUCLEOTIDOHYDROLASE"/>
    <property type="match status" value="1"/>
</dbReference>
<comment type="similarity">
    <text evidence="1">Belongs to the dUTPase family.</text>
</comment>
<proteinExistence type="inferred from homology"/>
<dbReference type="KEGG" id="vg:30685013"/>
<dbReference type="EC" id="3.6.1.23" evidence="2"/>
<dbReference type="Pfam" id="PF00692">
    <property type="entry name" value="dUTPase"/>
    <property type="match status" value="1"/>
</dbReference>
<dbReference type="SUPFAM" id="SSF51283">
    <property type="entry name" value="dUTPase-like"/>
    <property type="match status" value="1"/>
</dbReference>
<dbReference type="NCBIfam" id="TIGR00576">
    <property type="entry name" value="dut"/>
    <property type="match status" value="1"/>
</dbReference>
<feature type="domain" description="dUTPase-like" evidence="5">
    <location>
        <begin position="14"/>
        <end position="140"/>
    </location>
</feature>
<evidence type="ECO:0000256" key="2">
    <source>
        <dbReference type="ARBA" id="ARBA00012379"/>
    </source>
</evidence>
<dbReference type="CDD" id="cd07557">
    <property type="entry name" value="trimeric_dUTPase"/>
    <property type="match status" value="1"/>
</dbReference>
<dbReference type="GO" id="GO:0046081">
    <property type="term" value="P:dUTP catabolic process"/>
    <property type="evidence" value="ECO:0007669"/>
    <property type="project" value="InterPro"/>
</dbReference>
<dbReference type="InterPro" id="IPR029054">
    <property type="entry name" value="dUTPase-like"/>
</dbReference>
<protein>
    <recommendedName>
        <fullName evidence="2">dUTP diphosphatase</fullName>
        <ecNumber evidence="2">3.6.1.23</ecNumber>
    </recommendedName>
</protein>
<dbReference type="InterPro" id="IPR036157">
    <property type="entry name" value="dUTPase-like_sf"/>
</dbReference>
<dbReference type="GO" id="GO:0004170">
    <property type="term" value="F:dUTP diphosphatase activity"/>
    <property type="evidence" value="ECO:0007669"/>
    <property type="project" value="UniProtKB-EC"/>
</dbReference>
<evidence type="ECO:0000259" key="5">
    <source>
        <dbReference type="Pfam" id="PF00692"/>
    </source>
</evidence>
<evidence type="ECO:0000313" key="7">
    <source>
        <dbReference type="Proteomes" id="UP000204293"/>
    </source>
</evidence>
<dbReference type="GeneID" id="30685013"/>
<accession>A0A1L5JGH1</accession>
<dbReference type="GO" id="GO:0000287">
    <property type="term" value="F:magnesium ion binding"/>
    <property type="evidence" value="ECO:0007669"/>
    <property type="project" value="InterPro"/>
</dbReference>
<dbReference type="GO" id="GO:0006226">
    <property type="term" value="P:dUMP biosynthetic process"/>
    <property type="evidence" value="ECO:0007669"/>
    <property type="project" value="InterPro"/>
</dbReference>
<dbReference type="InterPro" id="IPR008181">
    <property type="entry name" value="dUTPase"/>
</dbReference>
<keyword evidence="7" id="KW-1185">Reference proteome</keyword>
<dbReference type="NCBIfam" id="NF001862">
    <property type="entry name" value="PRK00601.1"/>
    <property type="match status" value="1"/>
</dbReference>
<evidence type="ECO:0000256" key="3">
    <source>
        <dbReference type="ARBA" id="ARBA00022801"/>
    </source>
</evidence>
<reference evidence="6 7" key="1">
    <citation type="submission" date="2016-04" db="EMBL/GenBank/DDBJ databases">
        <title>Sequence analysis of the Plodia interpunctella granulovirus genome: Discovery of an unusual inhibitor-of-apoptosis (IAP) gene.</title>
        <authorList>
            <person name="Harrison R.L."/>
            <person name="Rowley D.L."/>
            <person name="Funk C.J."/>
        </authorList>
    </citation>
    <scope>NUCLEOTIDE SEQUENCE [LARGE SCALE GENOMIC DNA]</scope>
    <source>
        <strain evidence="6">Cambridge</strain>
    </source>
</reference>
<dbReference type="OrthoDB" id="12539at10239"/>